<sequence length="103" mass="11436">MVMCDEKDKDLQEQRCLEPKNWTPKGGRKRRTFGSAVGEGVSQLLRRISILNWIKVYDKEDLISDFIAGITLGLTIIPQSIAYAALAGLPSQYGLYSAFAGEL</sequence>
<evidence type="ECO:0000256" key="1">
    <source>
        <dbReference type="ARBA" id="ARBA00004141"/>
    </source>
</evidence>
<dbReference type="PANTHER" id="PTHR11814">
    <property type="entry name" value="SULFATE TRANSPORTER"/>
    <property type="match status" value="1"/>
</dbReference>
<dbReference type="GO" id="GO:0055085">
    <property type="term" value="P:transmembrane transport"/>
    <property type="evidence" value="ECO:0007669"/>
    <property type="project" value="InterPro"/>
</dbReference>
<keyword evidence="4" id="KW-0472">Membrane</keyword>
<dbReference type="OrthoDB" id="288203at2759"/>
<dbReference type="InterPro" id="IPR001902">
    <property type="entry name" value="SLC26A/SulP_fam"/>
</dbReference>
<dbReference type="InParanoid" id="A0A1S4KGA2"/>
<dbReference type="AlphaFoldDB" id="A0A1S4KGA2"/>
<keyword evidence="3" id="KW-1133">Transmembrane helix</keyword>
<dbReference type="EnsemblMetazoa" id="CPIJ018904-RA">
    <property type="protein sequence ID" value="CPIJ018904-PA"/>
    <property type="gene ID" value="CPIJ018904"/>
</dbReference>
<dbReference type="VEuPathDB" id="VectorBase:CPIJ018904"/>
<dbReference type="VEuPathDB" id="VectorBase:CQUJHB016458"/>
<dbReference type="GO" id="GO:0016020">
    <property type="term" value="C:membrane"/>
    <property type="evidence" value="ECO:0007669"/>
    <property type="project" value="UniProtKB-SubCell"/>
</dbReference>
<evidence type="ECO:0000259" key="5">
    <source>
        <dbReference type="Pfam" id="PF00916"/>
    </source>
</evidence>
<dbReference type="Proteomes" id="UP000002320">
    <property type="component" value="Unassembled WGS sequence"/>
</dbReference>
<protein>
    <recommendedName>
        <fullName evidence="5">SLC26A/SulP transporter domain-containing protein</fullName>
    </recommendedName>
</protein>
<dbReference type="Pfam" id="PF00916">
    <property type="entry name" value="Sulfate_transp"/>
    <property type="match status" value="1"/>
</dbReference>
<name>A0A1S4KGA2_CULQU</name>
<keyword evidence="2" id="KW-0812">Transmembrane</keyword>
<evidence type="ECO:0000313" key="6">
    <source>
        <dbReference type="EnsemblMetazoa" id="CPIJ018904-PA"/>
    </source>
</evidence>
<proteinExistence type="predicted"/>
<accession>A0A1S4KGA2</accession>
<evidence type="ECO:0000256" key="3">
    <source>
        <dbReference type="ARBA" id="ARBA00022989"/>
    </source>
</evidence>
<organism evidence="6 7">
    <name type="scientific">Culex quinquefasciatus</name>
    <name type="common">Southern house mosquito</name>
    <name type="synonym">Culex pungens</name>
    <dbReference type="NCBI Taxonomy" id="7176"/>
    <lineage>
        <taxon>Eukaryota</taxon>
        <taxon>Metazoa</taxon>
        <taxon>Ecdysozoa</taxon>
        <taxon>Arthropoda</taxon>
        <taxon>Hexapoda</taxon>
        <taxon>Insecta</taxon>
        <taxon>Pterygota</taxon>
        <taxon>Neoptera</taxon>
        <taxon>Endopterygota</taxon>
        <taxon>Diptera</taxon>
        <taxon>Nematocera</taxon>
        <taxon>Culicoidea</taxon>
        <taxon>Culicidae</taxon>
        <taxon>Culicinae</taxon>
        <taxon>Culicini</taxon>
        <taxon>Culex</taxon>
        <taxon>Culex</taxon>
    </lineage>
</organism>
<keyword evidence="7" id="KW-1185">Reference proteome</keyword>
<comment type="subcellular location">
    <subcellularLocation>
        <location evidence="1">Membrane</location>
        <topology evidence="1">Multi-pass membrane protein</topology>
    </subcellularLocation>
</comment>
<evidence type="ECO:0000256" key="4">
    <source>
        <dbReference type="ARBA" id="ARBA00023136"/>
    </source>
</evidence>
<reference evidence="6" key="1">
    <citation type="submission" date="2021-02" db="UniProtKB">
        <authorList>
            <consortium name="EnsemblMetazoa"/>
        </authorList>
    </citation>
    <scope>IDENTIFICATION</scope>
    <source>
        <strain evidence="6">JHB</strain>
    </source>
</reference>
<evidence type="ECO:0000313" key="7">
    <source>
        <dbReference type="Proteomes" id="UP000002320"/>
    </source>
</evidence>
<feature type="domain" description="SLC26A/SulP transporter" evidence="5">
    <location>
        <begin position="62"/>
        <end position="102"/>
    </location>
</feature>
<evidence type="ECO:0000256" key="2">
    <source>
        <dbReference type="ARBA" id="ARBA00022692"/>
    </source>
</evidence>
<dbReference type="InterPro" id="IPR011547">
    <property type="entry name" value="SLC26A/SulP_dom"/>
</dbReference>